<evidence type="ECO:0000256" key="9">
    <source>
        <dbReference type="ARBA" id="ARBA00022989"/>
    </source>
</evidence>
<dbReference type="InterPro" id="IPR000719">
    <property type="entry name" value="Prot_kinase_dom"/>
</dbReference>
<evidence type="ECO:0000256" key="1">
    <source>
        <dbReference type="ARBA" id="ARBA00004127"/>
    </source>
</evidence>
<feature type="compositionally biased region" description="Polar residues" evidence="13">
    <location>
        <begin position="1"/>
        <end position="23"/>
    </location>
</feature>
<feature type="region of interest" description="Disordered" evidence="13">
    <location>
        <begin position="1"/>
        <end position="24"/>
    </location>
</feature>
<dbReference type="Pfam" id="PF01490">
    <property type="entry name" value="Aa_trans"/>
    <property type="match status" value="2"/>
</dbReference>
<accession>A0AAQ3RCF6</accession>
<evidence type="ECO:0000313" key="16">
    <source>
        <dbReference type="EMBL" id="WVY89411.1"/>
    </source>
</evidence>
<dbReference type="Gene3D" id="1.10.510.10">
    <property type="entry name" value="Transferase(Phosphotransferase) domain 1"/>
    <property type="match status" value="1"/>
</dbReference>
<name>A0AAQ3RCF6_VIGMU</name>
<keyword evidence="9 14" id="KW-1133">Transmembrane helix</keyword>
<evidence type="ECO:0000256" key="6">
    <source>
        <dbReference type="ARBA" id="ARBA00022692"/>
    </source>
</evidence>
<dbReference type="GO" id="GO:0006865">
    <property type="term" value="P:amino acid transport"/>
    <property type="evidence" value="ECO:0007669"/>
    <property type="project" value="UniProtKB-KW"/>
</dbReference>
<dbReference type="Pfam" id="PF07714">
    <property type="entry name" value="PK_Tyr_Ser-Thr"/>
    <property type="match status" value="1"/>
</dbReference>
<evidence type="ECO:0000259" key="15">
    <source>
        <dbReference type="PROSITE" id="PS50011"/>
    </source>
</evidence>
<proteinExistence type="inferred from homology"/>
<comment type="function">
    <text evidence="12">Carrier protein involved in proton-driven auxin influx. Mediates the formation of auxin gradient from developing leaves (site of auxin biosynthesis) to tips by contributing to the loading of auxin in vascular tissues and facilitating acropetal (base to tip) auxin transport within inner tissues of the root apex, and basipetal (tip to base) auxin transport within outer tissues of the root apex. May be involved in lateral roots and nodules formation.</text>
</comment>
<feature type="transmembrane region" description="Helical" evidence="14">
    <location>
        <begin position="580"/>
        <end position="601"/>
    </location>
</feature>
<dbReference type="EMBL" id="CP144690">
    <property type="protein sequence ID" value="WVY89411.1"/>
    <property type="molecule type" value="Genomic_DNA"/>
</dbReference>
<dbReference type="InterPro" id="IPR013057">
    <property type="entry name" value="AA_transpt_TM"/>
</dbReference>
<feature type="region of interest" description="Disordered" evidence="13">
    <location>
        <begin position="468"/>
        <end position="487"/>
    </location>
</feature>
<evidence type="ECO:0000256" key="8">
    <source>
        <dbReference type="ARBA" id="ARBA00022970"/>
    </source>
</evidence>
<comment type="similarity">
    <text evidence="3">Belongs to the amino acid/polyamine transporter 2 family. Amino acid/auxin permease (AAAP) (TC 2.A.18.1) subfamily.</text>
</comment>
<feature type="domain" description="Protein kinase" evidence="15">
    <location>
        <begin position="1"/>
        <end position="229"/>
    </location>
</feature>
<evidence type="ECO:0000256" key="11">
    <source>
        <dbReference type="ARBA" id="ARBA00023294"/>
    </source>
</evidence>
<dbReference type="GO" id="GO:0015293">
    <property type="term" value="F:symporter activity"/>
    <property type="evidence" value="ECO:0007669"/>
    <property type="project" value="UniProtKB-KW"/>
</dbReference>
<dbReference type="SUPFAM" id="SSF56112">
    <property type="entry name" value="Protein kinase-like (PK-like)"/>
    <property type="match status" value="1"/>
</dbReference>
<keyword evidence="11" id="KW-0927">Auxin signaling pathway</keyword>
<dbReference type="AlphaFoldDB" id="A0AAQ3RCF6"/>
<evidence type="ECO:0000256" key="3">
    <source>
        <dbReference type="ARBA" id="ARBA00005590"/>
    </source>
</evidence>
<sequence>MEITTHSSSISSPQCSRLNSNPCFSRRRRGGNSAVGKIEGQDEALQYCLALQSTAKAIDTLHSSTPPVIHRDIKSVNVLIDRSYNARLRDFGLALRGHVDDYRLMCTPPTGIMGYLDPCYVTPDNLSTKTDVFSFGILLLEIISRRKAINITYSPPSIVDWAIPLIKKGKLLAVYDPRIAPPKDPVMRKQLAMIAAKCVRSCRERRPSMKEVVTWLCGLCKLVPLHSWSGFNNPCMMVEIVGRPVEARNGEFNSRLAGLEEGNIEALDGRLSKSAMRECVDGKHTHYNCGGRGRGAGSGMGHGTTRMDSWHRKYPDPVTGQRNYTYMQAVKAYLGGRMYVLCGLVQYTKLAGITVGYTITSSTSLIPNFNELTWLSTAAAITSFGYVFIGSGLCLSVVLSEFFKEPRLLGPIVTGRSRKSSPKLVKEEFTQVNPCRNSNKSVKEEFIQVNPCRSNVELDTKEFCKEPRPLSPIATSRSRKSSPKDRTTVDKGVWQTYTSCGTNLGPLLGGQLAELISLLRKGAATSITGTKLPVEDKLLKVFTAMGNIALACTYATVIYDIMDTLKSHPAENKQMKRANVLGVTAMTILFLLCSGLGYAAFGDNTPGNILTGFTDPFWLVALGNGCIVMHMIGAYQVMGQPFFRIVEMGANMVWPDSDFINKEYSFMMGNVMVRFNLFSEVLSLLGAIGFGPLVVFFPIQMHIAQKQIRKLSLRCLTEINEANNGHNVNNLMQIESKFGRIELCLCQVESSYICIRLSLGKPTLGKVGLESFQGNRVGLTLDQAKVGSTLGRMKSYSQKLSQVKPRQVESSRENL</sequence>
<dbReference type="PROSITE" id="PS50011">
    <property type="entry name" value="PROTEIN_KINASE_DOM"/>
    <property type="match status" value="1"/>
</dbReference>
<comment type="subcellular location">
    <subcellularLocation>
        <location evidence="2">Cell membrane</location>
    </subcellularLocation>
    <subcellularLocation>
        <location evidence="1">Endomembrane system</location>
        <topology evidence="1">Multi-pass membrane protein</topology>
    </subcellularLocation>
</comment>
<keyword evidence="4" id="KW-0813">Transport</keyword>
<keyword evidence="5" id="KW-1003">Cell membrane</keyword>
<dbReference type="InterPro" id="IPR008271">
    <property type="entry name" value="Ser/Thr_kinase_AS"/>
</dbReference>
<gene>
    <name evidence="16" type="ORF">V8G54_034925</name>
</gene>
<dbReference type="GO" id="GO:0004672">
    <property type="term" value="F:protein kinase activity"/>
    <property type="evidence" value="ECO:0007669"/>
    <property type="project" value="InterPro"/>
</dbReference>
<evidence type="ECO:0000256" key="14">
    <source>
        <dbReference type="SAM" id="Phobius"/>
    </source>
</evidence>
<dbReference type="InterPro" id="IPR011009">
    <property type="entry name" value="Kinase-like_dom_sf"/>
</dbReference>
<evidence type="ECO:0000256" key="4">
    <source>
        <dbReference type="ARBA" id="ARBA00022448"/>
    </source>
</evidence>
<protein>
    <recommendedName>
        <fullName evidence="15">Protein kinase domain-containing protein</fullName>
    </recommendedName>
</protein>
<organism evidence="16 17">
    <name type="scientific">Vigna mungo</name>
    <name type="common">Black gram</name>
    <name type="synonym">Phaseolus mungo</name>
    <dbReference type="NCBI Taxonomy" id="3915"/>
    <lineage>
        <taxon>Eukaryota</taxon>
        <taxon>Viridiplantae</taxon>
        <taxon>Streptophyta</taxon>
        <taxon>Embryophyta</taxon>
        <taxon>Tracheophyta</taxon>
        <taxon>Spermatophyta</taxon>
        <taxon>Magnoliopsida</taxon>
        <taxon>eudicotyledons</taxon>
        <taxon>Gunneridae</taxon>
        <taxon>Pentapetalae</taxon>
        <taxon>rosids</taxon>
        <taxon>fabids</taxon>
        <taxon>Fabales</taxon>
        <taxon>Fabaceae</taxon>
        <taxon>Papilionoideae</taxon>
        <taxon>50 kb inversion clade</taxon>
        <taxon>NPAAA clade</taxon>
        <taxon>indigoferoid/millettioid clade</taxon>
        <taxon>Phaseoleae</taxon>
        <taxon>Vigna</taxon>
    </lineage>
</organism>
<dbReference type="InterPro" id="IPR001245">
    <property type="entry name" value="Ser-Thr/Tyr_kinase_cat_dom"/>
</dbReference>
<evidence type="ECO:0000256" key="10">
    <source>
        <dbReference type="ARBA" id="ARBA00023136"/>
    </source>
</evidence>
<evidence type="ECO:0000256" key="13">
    <source>
        <dbReference type="SAM" id="MobiDB-lite"/>
    </source>
</evidence>
<dbReference type="GO" id="GO:0005524">
    <property type="term" value="F:ATP binding"/>
    <property type="evidence" value="ECO:0007669"/>
    <property type="project" value="InterPro"/>
</dbReference>
<dbReference type="GO" id="GO:0009734">
    <property type="term" value="P:auxin-activated signaling pathway"/>
    <property type="evidence" value="ECO:0007669"/>
    <property type="project" value="UniProtKB-KW"/>
</dbReference>
<keyword evidence="7" id="KW-0769">Symport</keyword>
<dbReference type="Proteomes" id="UP001374535">
    <property type="component" value="Chromosome 11"/>
</dbReference>
<keyword evidence="8" id="KW-0029">Amino-acid transport</keyword>
<keyword evidence="17" id="KW-1185">Reference proteome</keyword>
<dbReference type="PROSITE" id="PS00108">
    <property type="entry name" value="PROTEIN_KINASE_ST"/>
    <property type="match status" value="1"/>
</dbReference>
<dbReference type="GO" id="GO:0012505">
    <property type="term" value="C:endomembrane system"/>
    <property type="evidence" value="ECO:0007669"/>
    <property type="project" value="UniProtKB-SubCell"/>
</dbReference>
<feature type="transmembrane region" description="Helical" evidence="14">
    <location>
        <begin position="617"/>
        <end position="638"/>
    </location>
</feature>
<keyword evidence="10 14" id="KW-0472">Membrane</keyword>
<keyword evidence="6 14" id="KW-0812">Transmembrane</keyword>
<evidence type="ECO:0000256" key="2">
    <source>
        <dbReference type="ARBA" id="ARBA00004236"/>
    </source>
</evidence>
<evidence type="ECO:0000313" key="17">
    <source>
        <dbReference type="Proteomes" id="UP001374535"/>
    </source>
</evidence>
<dbReference type="PANTHER" id="PTHR48017">
    <property type="entry name" value="OS05G0424000 PROTEIN-RELATED"/>
    <property type="match status" value="1"/>
</dbReference>
<dbReference type="GO" id="GO:0005886">
    <property type="term" value="C:plasma membrane"/>
    <property type="evidence" value="ECO:0007669"/>
    <property type="project" value="UniProtKB-SubCell"/>
</dbReference>
<evidence type="ECO:0000256" key="7">
    <source>
        <dbReference type="ARBA" id="ARBA00022847"/>
    </source>
</evidence>
<evidence type="ECO:0000256" key="12">
    <source>
        <dbReference type="ARBA" id="ARBA00045588"/>
    </source>
</evidence>
<feature type="transmembrane region" description="Helical" evidence="14">
    <location>
        <begin position="677"/>
        <end position="699"/>
    </location>
</feature>
<evidence type="ECO:0000256" key="5">
    <source>
        <dbReference type="ARBA" id="ARBA00022475"/>
    </source>
</evidence>
<reference evidence="16 17" key="1">
    <citation type="journal article" date="2023" name="Life. Sci Alliance">
        <title>Evolutionary insights into 3D genome organization and epigenetic landscape of Vigna mungo.</title>
        <authorList>
            <person name="Junaid A."/>
            <person name="Singh B."/>
            <person name="Bhatia S."/>
        </authorList>
    </citation>
    <scope>NUCLEOTIDE SEQUENCE [LARGE SCALE GENOMIC DNA]</scope>
    <source>
        <strain evidence="16">Urdbean</strain>
    </source>
</reference>